<reference evidence="1" key="1">
    <citation type="submission" date="2023-02" db="EMBL/GenBank/DDBJ databases">
        <title>Genome of toxic invasive species Heracleum sosnowskyi carries increased number of genes despite the absence of recent whole-genome duplications.</title>
        <authorList>
            <person name="Schelkunov M."/>
            <person name="Shtratnikova V."/>
            <person name="Makarenko M."/>
            <person name="Klepikova A."/>
            <person name="Omelchenko D."/>
            <person name="Novikova G."/>
            <person name="Obukhova E."/>
            <person name="Bogdanov V."/>
            <person name="Penin A."/>
            <person name="Logacheva M."/>
        </authorList>
    </citation>
    <scope>NUCLEOTIDE SEQUENCE</scope>
    <source>
        <strain evidence="1">Hsosn_3</strain>
        <tissue evidence="1">Leaf</tissue>
    </source>
</reference>
<dbReference type="Proteomes" id="UP001237642">
    <property type="component" value="Unassembled WGS sequence"/>
</dbReference>
<evidence type="ECO:0000313" key="1">
    <source>
        <dbReference type="EMBL" id="KAK1383113.1"/>
    </source>
</evidence>
<evidence type="ECO:0000313" key="2">
    <source>
        <dbReference type="Proteomes" id="UP001237642"/>
    </source>
</evidence>
<organism evidence="1 2">
    <name type="scientific">Heracleum sosnowskyi</name>
    <dbReference type="NCBI Taxonomy" id="360622"/>
    <lineage>
        <taxon>Eukaryota</taxon>
        <taxon>Viridiplantae</taxon>
        <taxon>Streptophyta</taxon>
        <taxon>Embryophyta</taxon>
        <taxon>Tracheophyta</taxon>
        <taxon>Spermatophyta</taxon>
        <taxon>Magnoliopsida</taxon>
        <taxon>eudicotyledons</taxon>
        <taxon>Gunneridae</taxon>
        <taxon>Pentapetalae</taxon>
        <taxon>asterids</taxon>
        <taxon>campanulids</taxon>
        <taxon>Apiales</taxon>
        <taxon>Apiaceae</taxon>
        <taxon>Apioideae</taxon>
        <taxon>apioid superclade</taxon>
        <taxon>Tordylieae</taxon>
        <taxon>Tordyliinae</taxon>
        <taxon>Heracleum</taxon>
    </lineage>
</organism>
<name>A0AAD8IEU3_9APIA</name>
<gene>
    <name evidence="1" type="ORF">POM88_020848</name>
</gene>
<comment type="caution">
    <text evidence="1">The sequence shown here is derived from an EMBL/GenBank/DDBJ whole genome shotgun (WGS) entry which is preliminary data.</text>
</comment>
<reference evidence="1" key="2">
    <citation type="submission" date="2023-05" db="EMBL/GenBank/DDBJ databases">
        <authorList>
            <person name="Schelkunov M.I."/>
        </authorList>
    </citation>
    <scope>NUCLEOTIDE SEQUENCE</scope>
    <source>
        <strain evidence="1">Hsosn_3</strain>
        <tissue evidence="1">Leaf</tissue>
    </source>
</reference>
<accession>A0AAD8IEU3</accession>
<protein>
    <submittedName>
        <fullName evidence="1">Uncharacterized protein</fullName>
    </submittedName>
</protein>
<sequence length="146" mass="17148">METDWIEFPRYSKEYKSLHPIKSADGEKYEIMAAIFDMKNKEKEVFCKVLKNVKMPYGCASNVSRYVHTNERKVAGYKSHDAHFILHYLLQFNAKISLKPEVAKPLIRLSAFLRGLWRKIGKHVIHTLCSIVIIRKLRLCLRNIEL</sequence>
<keyword evidence="2" id="KW-1185">Reference proteome</keyword>
<proteinExistence type="predicted"/>
<dbReference type="EMBL" id="JAUIZM010000005">
    <property type="protein sequence ID" value="KAK1383113.1"/>
    <property type="molecule type" value="Genomic_DNA"/>
</dbReference>
<dbReference type="AlphaFoldDB" id="A0AAD8IEU3"/>